<reference evidence="2 3" key="1">
    <citation type="journal article" date="2016" name="Proc. Natl. Acad. Sci. U.S.A.">
        <title>Comparative genomics of biotechnologically important yeasts.</title>
        <authorList>
            <person name="Riley R."/>
            <person name="Haridas S."/>
            <person name="Wolfe K.H."/>
            <person name="Lopes M.R."/>
            <person name="Hittinger C.T."/>
            <person name="Goeker M."/>
            <person name="Salamov A.A."/>
            <person name="Wisecaver J.H."/>
            <person name="Long T.M."/>
            <person name="Calvey C.H."/>
            <person name="Aerts A.L."/>
            <person name="Barry K.W."/>
            <person name="Choi C."/>
            <person name="Clum A."/>
            <person name="Coughlan A.Y."/>
            <person name="Deshpande S."/>
            <person name="Douglass A.P."/>
            <person name="Hanson S.J."/>
            <person name="Klenk H.-P."/>
            <person name="LaButti K.M."/>
            <person name="Lapidus A."/>
            <person name="Lindquist E.A."/>
            <person name="Lipzen A.M."/>
            <person name="Meier-Kolthoff J.P."/>
            <person name="Ohm R.A."/>
            <person name="Otillar R.P."/>
            <person name="Pangilinan J.L."/>
            <person name="Peng Y."/>
            <person name="Rokas A."/>
            <person name="Rosa C.A."/>
            <person name="Scheuner C."/>
            <person name="Sibirny A.A."/>
            <person name="Slot J.C."/>
            <person name="Stielow J.B."/>
            <person name="Sun H."/>
            <person name="Kurtzman C.P."/>
            <person name="Blackwell M."/>
            <person name="Grigoriev I.V."/>
            <person name="Jeffries T.W."/>
        </authorList>
    </citation>
    <scope>NUCLEOTIDE SEQUENCE [LARGE SCALE GENOMIC DNA]</scope>
    <source>
        <strain evidence="2 3">DSM 6958</strain>
    </source>
</reference>
<evidence type="ECO:0000313" key="2">
    <source>
        <dbReference type="EMBL" id="ODQ63894.1"/>
    </source>
</evidence>
<feature type="region of interest" description="Disordered" evidence="1">
    <location>
        <begin position="258"/>
        <end position="293"/>
    </location>
</feature>
<feature type="compositionally biased region" description="Polar residues" evidence="1">
    <location>
        <begin position="1"/>
        <end position="10"/>
    </location>
</feature>
<feature type="region of interest" description="Disordered" evidence="1">
    <location>
        <begin position="1"/>
        <end position="29"/>
    </location>
</feature>
<organism evidence="2 3">
    <name type="scientific">Nadsonia fulvescens var. elongata DSM 6958</name>
    <dbReference type="NCBI Taxonomy" id="857566"/>
    <lineage>
        <taxon>Eukaryota</taxon>
        <taxon>Fungi</taxon>
        <taxon>Dikarya</taxon>
        <taxon>Ascomycota</taxon>
        <taxon>Saccharomycotina</taxon>
        <taxon>Dipodascomycetes</taxon>
        <taxon>Dipodascales</taxon>
        <taxon>Dipodascales incertae sedis</taxon>
        <taxon>Nadsonia</taxon>
    </lineage>
</organism>
<feature type="region of interest" description="Disordered" evidence="1">
    <location>
        <begin position="173"/>
        <end position="236"/>
    </location>
</feature>
<dbReference type="Proteomes" id="UP000095009">
    <property type="component" value="Unassembled WGS sequence"/>
</dbReference>
<evidence type="ECO:0000256" key="1">
    <source>
        <dbReference type="SAM" id="MobiDB-lite"/>
    </source>
</evidence>
<gene>
    <name evidence="2" type="ORF">NADFUDRAFT_52882</name>
</gene>
<feature type="region of interest" description="Disordered" evidence="1">
    <location>
        <begin position="432"/>
        <end position="477"/>
    </location>
</feature>
<sequence>MIETTVSSQAPPCLSGPASDAHFKGHDSEMKADVKIPNKPTINYTHIDAVSPNSNPKVELLAPPQHTHTKRHRHRRSAAISHDFGFEGIPGIESASLPRKSGVKTSDVYGKSVVRKSIADINAAYQETDSSDSSEKEPVSKNSIIRTKVSFASPTDVNIKGELSLDNYESDFELPHKRSSSSGASSEFYHSRSSSNTPSIISSNSSVTIQSTNNIPSNDNRNEKASDRTSNLSLSGRHKKVRSWAGSFFFSSAKKSESDANNNKVYDHKSRLSLDSPRSVSQIMQNDTTPTFPHPLSMVSLSSLPLDPSSNEVSPESPISTQSLTNVYSFAKSRDYQVECEEMIDLDAALGPFNNQSKTGFRKLSPKYTSNHLHLRSESLPNILDKFDEVSEETELQVDDDPSLKNRKRKTGLIFEDKSQMTVKEVAKFERETPKLPGNNSTEKMAPVALSDSSQELTTSHLLLSQDPQSKPLKSPNRYSRYANNQMTLAVKAVAEARKNKEIVNEQEKDDYIATDDSMEEEVTWTTGTTQIKNHHTEYRETYLDDIGQPGPLASGPVDGAGYLESKHVFSGVDNDSGRLSLKPPFHVSFMSSLNADESPFPSPMANPPFSEVAPTLSSDSELEFDISPHRCRHIDLDRTRKVVRQKKSIGYRIRDWVKAKIT</sequence>
<feature type="compositionally biased region" description="Polar residues" evidence="1">
    <location>
        <begin position="276"/>
        <end position="291"/>
    </location>
</feature>
<proteinExistence type="predicted"/>
<feature type="compositionally biased region" description="Low complexity" evidence="1">
    <location>
        <begin position="191"/>
        <end position="215"/>
    </location>
</feature>
<feature type="compositionally biased region" description="Polar residues" evidence="1">
    <location>
        <begin position="451"/>
        <end position="469"/>
    </location>
</feature>
<evidence type="ECO:0000313" key="3">
    <source>
        <dbReference type="Proteomes" id="UP000095009"/>
    </source>
</evidence>
<protein>
    <submittedName>
        <fullName evidence="2">Uncharacterized protein</fullName>
    </submittedName>
</protein>
<name>A0A1E3PFA4_9ASCO</name>
<keyword evidence="3" id="KW-1185">Reference proteome</keyword>
<dbReference type="EMBL" id="KV454413">
    <property type="protein sequence ID" value="ODQ63894.1"/>
    <property type="molecule type" value="Genomic_DNA"/>
</dbReference>
<dbReference type="AlphaFoldDB" id="A0A1E3PFA4"/>
<accession>A0A1E3PFA4</accession>